<gene>
    <name evidence="1" type="ORF">E5163_14980</name>
</gene>
<reference evidence="1 2" key="1">
    <citation type="journal article" date="2017" name="Int. J. Syst. Evol. Microbiol.">
        <title>Marinicauda algicola sp. nov., isolated from a marine red alga Rhodosorus marinus.</title>
        <authorList>
            <person name="Jeong S.E."/>
            <person name="Jeon S.H."/>
            <person name="Chun B.H."/>
            <person name="Kim D.W."/>
            <person name="Jeon C.O."/>
        </authorList>
    </citation>
    <scope>NUCLEOTIDE SEQUENCE [LARGE SCALE GENOMIC DNA]</scope>
    <source>
        <strain evidence="1 2">JCM 31718</strain>
    </source>
</reference>
<evidence type="ECO:0000313" key="2">
    <source>
        <dbReference type="Proteomes" id="UP000308054"/>
    </source>
</evidence>
<dbReference type="OrthoDB" id="8101392at2"/>
<proteinExistence type="predicted"/>
<dbReference type="Pfam" id="PF20137">
    <property type="entry name" value="BubE"/>
    <property type="match status" value="1"/>
</dbReference>
<dbReference type="AlphaFoldDB" id="A0A4S2GW81"/>
<dbReference type="EMBL" id="SRXW01000006">
    <property type="protein sequence ID" value="TGY87370.1"/>
    <property type="molecule type" value="Genomic_DNA"/>
</dbReference>
<dbReference type="Proteomes" id="UP000308054">
    <property type="component" value="Unassembled WGS sequence"/>
</dbReference>
<accession>A0A4S2GW81</accession>
<dbReference type="InterPro" id="IPR045384">
    <property type="entry name" value="DUF6527"/>
</dbReference>
<keyword evidence="2" id="KW-1185">Reference proteome</keyword>
<dbReference type="RefSeq" id="WP_135997344.1">
    <property type="nucleotide sequence ID" value="NZ_CP071057.1"/>
</dbReference>
<protein>
    <submittedName>
        <fullName evidence="1">Uncharacterized protein</fullName>
    </submittedName>
</protein>
<comment type="caution">
    <text evidence="1">The sequence shown here is derived from an EMBL/GenBank/DDBJ whole genome shotgun (WGS) entry which is preliminary data.</text>
</comment>
<organism evidence="1 2">
    <name type="scientific">Marinicauda algicola</name>
    <dbReference type="NCBI Taxonomy" id="2029849"/>
    <lineage>
        <taxon>Bacteria</taxon>
        <taxon>Pseudomonadati</taxon>
        <taxon>Pseudomonadota</taxon>
        <taxon>Alphaproteobacteria</taxon>
        <taxon>Maricaulales</taxon>
        <taxon>Maricaulaceae</taxon>
        <taxon>Marinicauda</taxon>
    </lineage>
</organism>
<evidence type="ECO:0000313" key="1">
    <source>
        <dbReference type="EMBL" id="TGY87370.1"/>
    </source>
</evidence>
<sequence>MPGPNRDSVPARYVPPEAFYRDARPAPGEFTVKTLPDGSRQLLAILPGDCMCTCPIRPHASPSWEFNEDLERPTLTPSIRVSDPFDKSELWHGWLREGRFVSC</sequence>
<name>A0A4S2GW81_9PROT</name>